<dbReference type="Gene3D" id="3.30.1160.10">
    <property type="entry name" value="Cyanate lyase, C-terminal domain"/>
    <property type="match status" value="1"/>
</dbReference>
<dbReference type="KEGG" id="mflu:HZU40_27355"/>
<feature type="active site" evidence="3">
    <location>
        <position position="92"/>
    </location>
</feature>
<dbReference type="SMART" id="SM01116">
    <property type="entry name" value="Cyanate_lyase"/>
    <property type="match status" value="1"/>
</dbReference>
<dbReference type="STRING" id="1502745.SAMN02799620_00074"/>
<dbReference type="GO" id="GO:0008824">
    <property type="term" value="F:cyanate hydratase activity"/>
    <property type="evidence" value="ECO:0007669"/>
    <property type="project" value="UniProtKB-UniRule"/>
</dbReference>
<dbReference type="Pfam" id="PF21291">
    <property type="entry name" value="CYNS_N"/>
    <property type="match status" value="1"/>
</dbReference>
<dbReference type="CDD" id="cd00559">
    <property type="entry name" value="Cyanase_C"/>
    <property type="match status" value="1"/>
</dbReference>
<evidence type="ECO:0000313" key="7">
    <source>
        <dbReference type="Proteomes" id="UP000199707"/>
    </source>
</evidence>
<protein>
    <recommendedName>
        <fullName evidence="3">Cyanate hydratase</fullName>
        <shortName evidence="3">Cyanase</shortName>
        <ecNumber evidence="3">4.2.1.104</ecNumber>
    </recommendedName>
    <alternativeName>
        <fullName evidence="3">Cyanate hydrolase</fullName>
    </alternativeName>
    <alternativeName>
        <fullName evidence="3">Cyanate lyase</fullName>
    </alternativeName>
</protein>
<dbReference type="InterPro" id="IPR003712">
    <property type="entry name" value="Cyanate_lyase_C"/>
</dbReference>
<evidence type="ECO:0000259" key="4">
    <source>
        <dbReference type="SMART" id="SM01116"/>
    </source>
</evidence>
<dbReference type="InterPro" id="IPR048564">
    <property type="entry name" value="CYNS_N"/>
</dbReference>
<dbReference type="Gene3D" id="1.10.260.40">
    <property type="entry name" value="lambda repressor-like DNA-binding domains"/>
    <property type="match status" value="1"/>
</dbReference>
<dbReference type="RefSeq" id="WP_090352953.1">
    <property type="nucleotide sequence ID" value="NZ_CP059894.1"/>
</dbReference>
<dbReference type="PANTHER" id="PTHR34186">
    <property type="entry name" value="CYANATE HYDRATASE"/>
    <property type="match status" value="1"/>
</dbReference>
<dbReference type="HAMAP" id="MF_00535">
    <property type="entry name" value="Cyanate_hydrat"/>
    <property type="match status" value="1"/>
</dbReference>
<dbReference type="PRINTS" id="PR01693">
    <property type="entry name" value="CYANASE"/>
</dbReference>
<evidence type="ECO:0000256" key="1">
    <source>
        <dbReference type="ARBA" id="ARBA00003561"/>
    </source>
</evidence>
<evidence type="ECO:0000313" key="8">
    <source>
        <dbReference type="Proteomes" id="UP000515498"/>
    </source>
</evidence>
<accession>A0A1G4V2U0</accession>
<keyword evidence="2 3" id="KW-0456">Lyase</keyword>
<dbReference type="NCBIfam" id="NF002773">
    <property type="entry name" value="PRK02866.1"/>
    <property type="match status" value="1"/>
</dbReference>
<dbReference type="InterPro" id="IPR010982">
    <property type="entry name" value="Lambda_DNA-bd_dom_sf"/>
</dbReference>
<gene>
    <name evidence="3 5" type="primary">cynS</name>
    <name evidence="5" type="ORF">HZU40_27355</name>
    <name evidence="6" type="ORF">SAMN02799620_00074</name>
</gene>
<name>A0A1G4V2U0_9MYCO</name>
<dbReference type="NCBIfam" id="TIGR00673">
    <property type="entry name" value="cynS"/>
    <property type="match status" value="1"/>
</dbReference>
<comment type="similarity">
    <text evidence="3">Belongs to the cyanase family.</text>
</comment>
<comment type="catalytic activity">
    <reaction evidence="3">
        <text>cyanate + hydrogencarbonate + 3 H(+) = NH4(+) + 2 CO2</text>
        <dbReference type="Rhea" id="RHEA:11120"/>
        <dbReference type="ChEBI" id="CHEBI:15378"/>
        <dbReference type="ChEBI" id="CHEBI:16526"/>
        <dbReference type="ChEBI" id="CHEBI:17544"/>
        <dbReference type="ChEBI" id="CHEBI:28938"/>
        <dbReference type="ChEBI" id="CHEBI:29195"/>
        <dbReference type="EC" id="4.2.1.104"/>
    </reaction>
</comment>
<dbReference type="Proteomes" id="UP000515498">
    <property type="component" value="Chromosome"/>
</dbReference>
<dbReference type="InterPro" id="IPR036581">
    <property type="entry name" value="Cyanate_lyase_C_sf"/>
</dbReference>
<dbReference type="PIRSF" id="PIRSF001263">
    <property type="entry name" value="Cyanate_hydratas"/>
    <property type="match status" value="1"/>
</dbReference>
<feature type="active site" evidence="3">
    <location>
        <position position="95"/>
    </location>
</feature>
<evidence type="ECO:0000313" key="5">
    <source>
        <dbReference type="EMBL" id="QNJ91859.1"/>
    </source>
</evidence>
<feature type="domain" description="Cyanate lyase C-terminal" evidence="4">
    <location>
        <begin position="79"/>
        <end position="150"/>
    </location>
</feature>
<evidence type="ECO:0000256" key="2">
    <source>
        <dbReference type="ARBA" id="ARBA00023239"/>
    </source>
</evidence>
<evidence type="ECO:0000313" key="6">
    <source>
        <dbReference type="EMBL" id="SCX00299.1"/>
    </source>
</evidence>
<comment type="function">
    <text evidence="1 3">Catalyzes the reaction of cyanate with bicarbonate to produce ammonia and carbon dioxide.</text>
</comment>
<reference evidence="5 8" key="3">
    <citation type="submission" date="2020-07" db="EMBL/GenBank/DDBJ databases">
        <title>Draft genome sequence of four isobutane-metabolizing strains capable of cometabolically degrading diverse ether contaminants.</title>
        <authorList>
            <person name="Chen W."/>
            <person name="Faulkner N."/>
            <person name="Smith C."/>
            <person name="Hyman M."/>
        </authorList>
    </citation>
    <scope>NUCLEOTIDE SEQUENCE [LARGE SCALE GENOMIC DNA]</scope>
    <source>
        <strain evidence="5 8">2A</strain>
    </source>
</reference>
<reference evidence="6" key="2">
    <citation type="submission" date="2016-10" db="EMBL/GenBank/DDBJ databases">
        <authorList>
            <person name="de Groot N.N."/>
        </authorList>
    </citation>
    <scope>NUCLEOTIDE SEQUENCE [LARGE SCALE GENOMIC DNA]</scope>
    <source>
        <strain evidence="6">UNC267MFSha1.1M11</strain>
    </source>
</reference>
<dbReference type="Proteomes" id="UP000199707">
    <property type="component" value="Unassembled WGS sequence"/>
</dbReference>
<dbReference type="Pfam" id="PF02560">
    <property type="entry name" value="Cyanate_lyase"/>
    <property type="match status" value="1"/>
</dbReference>
<proteinExistence type="inferred from homology"/>
<dbReference type="EMBL" id="FMUB01000001">
    <property type="protein sequence ID" value="SCX00299.1"/>
    <property type="molecule type" value="Genomic_DNA"/>
</dbReference>
<dbReference type="AlphaFoldDB" id="A0A1G4V2U0"/>
<dbReference type="SUPFAM" id="SSF47413">
    <property type="entry name" value="lambda repressor-like DNA-binding domains"/>
    <property type="match status" value="1"/>
</dbReference>
<dbReference type="PANTHER" id="PTHR34186:SF2">
    <property type="entry name" value="CYANATE HYDRATASE"/>
    <property type="match status" value="1"/>
</dbReference>
<organism evidence="6 7">
    <name type="scientific">Mycolicibacterium fluoranthenivorans</name>
    <dbReference type="NCBI Taxonomy" id="258505"/>
    <lineage>
        <taxon>Bacteria</taxon>
        <taxon>Bacillati</taxon>
        <taxon>Actinomycetota</taxon>
        <taxon>Actinomycetes</taxon>
        <taxon>Mycobacteriales</taxon>
        <taxon>Mycobacteriaceae</taxon>
        <taxon>Mycolicibacterium</taxon>
    </lineage>
</organism>
<feature type="active site" evidence="3">
    <location>
        <position position="118"/>
    </location>
</feature>
<dbReference type="GO" id="GO:0003677">
    <property type="term" value="F:DNA binding"/>
    <property type="evidence" value="ECO:0007669"/>
    <property type="project" value="InterPro"/>
</dbReference>
<dbReference type="SUPFAM" id="SSF55234">
    <property type="entry name" value="Cyanase C-terminal domain"/>
    <property type="match status" value="1"/>
</dbReference>
<evidence type="ECO:0000256" key="3">
    <source>
        <dbReference type="HAMAP-Rule" id="MF_00535"/>
    </source>
</evidence>
<dbReference type="EC" id="4.2.1.104" evidence="3"/>
<reference evidence="7" key="1">
    <citation type="submission" date="2016-10" db="EMBL/GenBank/DDBJ databases">
        <authorList>
            <person name="Varghese N."/>
            <person name="Submissions S."/>
        </authorList>
    </citation>
    <scope>NUCLEOTIDE SEQUENCE [LARGE SCALE GENOMIC DNA]</scope>
    <source>
        <strain evidence="7">UNC267MFSha1.1M11</strain>
    </source>
</reference>
<sequence>MPPPSLDKSESGRLLNDARTAQGVTWAELAAAINRPLVWTVAALLGKHPVSAEDATTICAKLGLGPEVQAALQRQPYRIPEPGLSSDPTIYRLHEAVDVYGAALKELIHEEFGDGIMSAINFAVSFERRADPGGDRVVVTFDGKFLPYQWG</sequence>
<dbReference type="EMBL" id="CP059894">
    <property type="protein sequence ID" value="QNJ91859.1"/>
    <property type="molecule type" value="Genomic_DNA"/>
</dbReference>
<dbReference type="InterPro" id="IPR008076">
    <property type="entry name" value="Cyanase"/>
</dbReference>